<organism evidence="2 3">
    <name type="scientific">Natronocella acetinitrilica</name>
    <dbReference type="NCBI Taxonomy" id="414046"/>
    <lineage>
        <taxon>Bacteria</taxon>
        <taxon>Pseudomonadati</taxon>
        <taxon>Pseudomonadota</taxon>
        <taxon>Gammaproteobacteria</taxon>
        <taxon>Chromatiales</taxon>
        <taxon>Ectothiorhodospiraceae</taxon>
        <taxon>Natronocella</taxon>
    </lineage>
</organism>
<proteinExistence type="predicted"/>
<sequence>MTNSKVPVEVLQSSAHCETTEAGYALRLAVDQAGFNDLARVARTGGSTTVLTEGQDVGVLVAMGERPTGGYALELAADEAVVEGAVATLVVTVMEPGPHDMVTMALTTPCLLLRVLGDNFDTVRAVDAAGNELARRSVPRHGGN</sequence>
<feature type="domain" description="PrcB C-terminal" evidence="1">
    <location>
        <begin position="59"/>
        <end position="115"/>
    </location>
</feature>
<evidence type="ECO:0000313" key="2">
    <source>
        <dbReference type="EMBL" id="MCP1675142.1"/>
    </source>
</evidence>
<evidence type="ECO:0000259" key="1">
    <source>
        <dbReference type="Pfam" id="PF14343"/>
    </source>
</evidence>
<dbReference type="EMBL" id="JALJXV010000005">
    <property type="protein sequence ID" value="MCP1675142.1"/>
    <property type="molecule type" value="Genomic_DNA"/>
</dbReference>
<dbReference type="Pfam" id="PF14343">
    <property type="entry name" value="PrcB_C"/>
    <property type="match status" value="1"/>
</dbReference>
<dbReference type="Proteomes" id="UP001205843">
    <property type="component" value="Unassembled WGS sequence"/>
</dbReference>
<name>A0AAE3KGD9_9GAMM</name>
<comment type="caution">
    <text evidence="2">The sequence shown here is derived from an EMBL/GenBank/DDBJ whole genome shotgun (WGS) entry which is preliminary data.</text>
</comment>
<gene>
    <name evidence="2" type="ORF">J2T57_002290</name>
</gene>
<reference evidence="2" key="1">
    <citation type="submission" date="2022-03" db="EMBL/GenBank/DDBJ databases">
        <title>Genomic Encyclopedia of Type Strains, Phase III (KMG-III): the genomes of soil and plant-associated and newly described type strains.</title>
        <authorList>
            <person name="Whitman W."/>
        </authorList>
    </citation>
    <scope>NUCLEOTIDE SEQUENCE</scope>
    <source>
        <strain evidence="2">ANL 6-2</strain>
    </source>
</reference>
<evidence type="ECO:0000313" key="3">
    <source>
        <dbReference type="Proteomes" id="UP001205843"/>
    </source>
</evidence>
<accession>A0AAE3KGD9</accession>
<protein>
    <recommendedName>
        <fullName evidence="1">PrcB C-terminal domain-containing protein</fullName>
    </recommendedName>
</protein>
<keyword evidence="3" id="KW-1185">Reference proteome</keyword>
<dbReference type="AlphaFoldDB" id="A0AAE3KGD9"/>
<dbReference type="InterPro" id="IPR025748">
    <property type="entry name" value="PrcB_C_dom"/>
</dbReference>